<dbReference type="EMBL" id="JACRDE010000592">
    <property type="protein sequence ID" value="MBI5252302.1"/>
    <property type="molecule type" value="Genomic_DNA"/>
</dbReference>
<proteinExistence type="predicted"/>
<dbReference type="Proteomes" id="UP000807825">
    <property type="component" value="Unassembled WGS sequence"/>
</dbReference>
<gene>
    <name evidence="1" type="ORF">HY912_22640</name>
</gene>
<accession>A0A9D6V666</accession>
<name>A0A9D6V666_9BACT</name>
<protein>
    <recommendedName>
        <fullName evidence="3">HD domain-containing protein</fullName>
    </recommendedName>
</protein>
<organism evidence="1 2">
    <name type="scientific">Desulfomonile tiedjei</name>
    <dbReference type="NCBI Taxonomy" id="2358"/>
    <lineage>
        <taxon>Bacteria</taxon>
        <taxon>Pseudomonadati</taxon>
        <taxon>Thermodesulfobacteriota</taxon>
        <taxon>Desulfomonilia</taxon>
        <taxon>Desulfomonilales</taxon>
        <taxon>Desulfomonilaceae</taxon>
        <taxon>Desulfomonile</taxon>
    </lineage>
</organism>
<comment type="caution">
    <text evidence="1">The sequence shown here is derived from an EMBL/GenBank/DDBJ whole genome shotgun (WGS) entry which is preliminary data.</text>
</comment>
<dbReference type="AlphaFoldDB" id="A0A9D6V666"/>
<evidence type="ECO:0008006" key="3">
    <source>
        <dbReference type="Google" id="ProtNLM"/>
    </source>
</evidence>
<evidence type="ECO:0000313" key="1">
    <source>
        <dbReference type="EMBL" id="MBI5252302.1"/>
    </source>
</evidence>
<dbReference type="SUPFAM" id="SSF109604">
    <property type="entry name" value="HD-domain/PDEase-like"/>
    <property type="match status" value="1"/>
</dbReference>
<evidence type="ECO:0000313" key="2">
    <source>
        <dbReference type="Proteomes" id="UP000807825"/>
    </source>
</evidence>
<sequence>MRENGLKVASSTGAVTKIVELFAFFHDSKRVNESRDPGHGARAAAFVKELNGSFLFLDPYELDLLTYACRHHTDGKTEGDITVQTCWDADRLDLWRASIWPREEYLCTEAARAPEMIRWACSRVPRIL</sequence>
<dbReference type="Gene3D" id="1.10.3210.10">
    <property type="entry name" value="Hypothetical protein af1432"/>
    <property type="match status" value="1"/>
</dbReference>
<reference evidence="1" key="1">
    <citation type="submission" date="2020-07" db="EMBL/GenBank/DDBJ databases">
        <title>Huge and variable diversity of episymbiotic CPR bacteria and DPANN archaea in groundwater ecosystems.</title>
        <authorList>
            <person name="He C.Y."/>
            <person name="Keren R."/>
            <person name="Whittaker M."/>
            <person name="Farag I.F."/>
            <person name="Doudna J."/>
            <person name="Cate J.H.D."/>
            <person name="Banfield J.F."/>
        </authorList>
    </citation>
    <scope>NUCLEOTIDE SEQUENCE</scope>
    <source>
        <strain evidence="1">NC_groundwater_1664_Pr3_B-0.1um_52_9</strain>
    </source>
</reference>